<organism evidence="3 4">
    <name type="scientific">Parasponia andersonii</name>
    <name type="common">Sponia andersonii</name>
    <dbReference type="NCBI Taxonomy" id="3476"/>
    <lineage>
        <taxon>Eukaryota</taxon>
        <taxon>Viridiplantae</taxon>
        <taxon>Streptophyta</taxon>
        <taxon>Embryophyta</taxon>
        <taxon>Tracheophyta</taxon>
        <taxon>Spermatophyta</taxon>
        <taxon>Magnoliopsida</taxon>
        <taxon>eudicotyledons</taxon>
        <taxon>Gunneridae</taxon>
        <taxon>Pentapetalae</taxon>
        <taxon>rosids</taxon>
        <taxon>fabids</taxon>
        <taxon>Rosales</taxon>
        <taxon>Cannabaceae</taxon>
        <taxon>Parasponia</taxon>
    </lineage>
</organism>
<feature type="domain" description="PheRS DNA binding" evidence="1">
    <location>
        <begin position="2"/>
        <end position="56"/>
    </location>
</feature>
<dbReference type="OrthoDB" id="238316at2759"/>
<evidence type="ECO:0000259" key="2">
    <source>
        <dbReference type="Pfam" id="PF18553"/>
    </source>
</evidence>
<dbReference type="InterPro" id="IPR040725">
    <property type="entry name" value="PheRS_DBD3"/>
</dbReference>
<dbReference type="InterPro" id="IPR040724">
    <property type="entry name" value="PheRS_DBD1"/>
</dbReference>
<feature type="domain" description="PheRS DNA binding" evidence="2">
    <location>
        <begin position="70"/>
        <end position="112"/>
    </location>
</feature>
<dbReference type="EMBL" id="JXTB01000361">
    <property type="protein sequence ID" value="PON43905.1"/>
    <property type="molecule type" value="Genomic_DNA"/>
</dbReference>
<gene>
    <name evidence="3" type="ORF">PanWU01x14_270320</name>
</gene>
<dbReference type="Pfam" id="PF18553">
    <property type="entry name" value="PheRS_DBD3"/>
    <property type="match status" value="1"/>
</dbReference>
<proteinExistence type="predicted"/>
<reference evidence="4" key="1">
    <citation type="submission" date="2016-06" db="EMBL/GenBank/DDBJ databases">
        <title>Parallel loss of symbiosis genes in relatives of nitrogen-fixing non-legume Parasponia.</title>
        <authorList>
            <person name="Van Velzen R."/>
            <person name="Holmer R."/>
            <person name="Bu F."/>
            <person name="Rutten L."/>
            <person name="Van Zeijl A."/>
            <person name="Liu W."/>
            <person name="Santuari L."/>
            <person name="Cao Q."/>
            <person name="Sharma T."/>
            <person name="Shen D."/>
            <person name="Roswanjaya Y."/>
            <person name="Wardhani T."/>
            <person name="Kalhor M.S."/>
            <person name="Jansen J."/>
            <person name="Van den Hoogen J."/>
            <person name="Gungor B."/>
            <person name="Hartog M."/>
            <person name="Hontelez J."/>
            <person name="Verver J."/>
            <person name="Yang W.-C."/>
            <person name="Schijlen E."/>
            <person name="Repin R."/>
            <person name="Schilthuizen M."/>
            <person name="Schranz E."/>
            <person name="Heidstra R."/>
            <person name="Miyata K."/>
            <person name="Fedorova E."/>
            <person name="Kohlen W."/>
            <person name="Bisseling T."/>
            <person name="Smit S."/>
            <person name="Geurts R."/>
        </authorList>
    </citation>
    <scope>NUCLEOTIDE SEQUENCE [LARGE SCALE GENOMIC DNA]</scope>
    <source>
        <strain evidence="4">cv. WU1-14</strain>
    </source>
</reference>
<dbReference type="Pfam" id="PF18552">
    <property type="entry name" value="PheRS_DBD1"/>
    <property type="match status" value="1"/>
</dbReference>
<name>A0A2P5B535_PARAD</name>
<keyword evidence="4" id="KW-1185">Reference proteome</keyword>
<evidence type="ECO:0000259" key="1">
    <source>
        <dbReference type="Pfam" id="PF18552"/>
    </source>
</evidence>
<sequence>MVEEAILGFLEKNDQISDSGQFAAESGLDHNEVVNVIKSLHGFRYVEAEDIKKEAWVLTDEGKTYATTGSPEIQLFLAIPPEETDVWMQKKLDPAVYKIGCAQAANNKWVQRLEDKVKGLLLQIQDGQVFGQDDIKALKARKLIASQ</sequence>
<evidence type="ECO:0000313" key="3">
    <source>
        <dbReference type="EMBL" id="PON43905.1"/>
    </source>
</evidence>
<dbReference type="STRING" id="3476.A0A2P5B535"/>
<accession>A0A2P5B535</accession>
<dbReference type="Proteomes" id="UP000237105">
    <property type="component" value="Unassembled WGS sequence"/>
</dbReference>
<dbReference type="Gene3D" id="3.30.1370.240">
    <property type="match status" value="1"/>
</dbReference>
<dbReference type="AlphaFoldDB" id="A0A2P5B535"/>
<protein>
    <submittedName>
        <fullName evidence="3">Uncharacterized protein</fullName>
    </submittedName>
</protein>
<comment type="caution">
    <text evidence="3">The sequence shown here is derived from an EMBL/GenBank/DDBJ whole genome shotgun (WGS) entry which is preliminary data.</text>
</comment>
<evidence type="ECO:0000313" key="4">
    <source>
        <dbReference type="Proteomes" id="UP000237105"/>
    </source>
</evidence>